<dbReference type="GO" id="GO:0003729">
    <property type="term" value="F:mRNA binding"/>
    <property type="evidence" value="ECO:0007669"/>
    <property type="project" value="TreeGrafter"/>
</dbReference>
<evidence type="ECO:0000313" key="1">
    <source>
        <dbReference type="EMBL" id="CAB3986859.1"/>
    </source>
</evidence>
<dbReference type="PANTHER" id="PTHR13612:SF0">
    <property type="entry name" value="ENHANCER OF MRNA-DECAPPING PROTEIN 3"/>
    <property type="match status" value="1"/>
</dbReference>
<dbReference type="PANTHER" id="PTHR13612">
    <property type="entry name" value="ENHANCER OF MRNA-DECAPPING PROTEIN 3"/>
    <property type="match status" value="1"/>
</dbReference>
<dbReference type="EMBL" id="CACRXK020001082">
    <property type="protein sequence ID" value="CAB3986859.1"/>
    <property type="molecule type" value="Genomic_DNA"/>
</dbReference>
<organism evidence="1 2">
    <name type="scientific">Paramuricea clavata</name>
    <name type="common">Red gorgonian</name>
    <name type="synonym">Violescent sea-whip</name>
    <dbReference type="NCBI Taxonomy" id="317549"/>
    <lineage>
        <taxon>Eukaryota</taxon>
        <taxon>Metazoa</taxon>
        <taxon>Cnidaria</taxon>
        <taxon>Anthozoa</taxon>
        <taxon>Octocorallia</taxon>
        <taxon>Malacalcyonacea</taxon>
        <taxon>Plexauridae</taxon>
        <taxon>Paramuricea</taxon>
    </lineage>
</organism>
<dbReference type="GO" id="GO:0033962">
    <property type="term" value="P:P-body assembly"/>
    <property type="evidence" value="ECO:0007669"/>
    <property type="project" value="TreeGrafter"/>
</dbReference>
<dbReference type="OrthoDB" id="10030313at2759"/>
<protein>
    <submittedName>
        <fullName evidence="1">Uncharacterized protein</fullName>
    </submittedName>
</protein>
<dbReference type="Proteomes" id="UP001152795">
    <property type="component" value="Unassembled WGS sequence"/>
</dbReference>
<proteinExistence type="predicted"/>
<feature type="non-terminal residue" evidence="1">
    <location>
        <position position="87"/>
    </location>
</feature>
<gene>
    <name evidence="1" type="ORF">PACLA_8A088419</name>
</gene>
<name>A0A6S7GC57_PARCT</name>
<reference evidence="1" key="1">
    <citation type="submission" date="2020-04" db="EMBL/GenBank/DDBJ databases">
        <authorList>
            <person name="Alioto T."/>
            <person name="Alioto T."/>
            <person name="Gomez Garrido J."/>
        </authorList>
    </citation>
    <scope>NUCLEOTIDE SEQUENCE</scope>
    <source>
        <strain evidence="1">A484AB</strain>
    </source>
</reference>
<dbReference type="GO" id="GO:0000932">
    <property type="term" value="C:P-body"/>
    <property type="evidence" value="ECO:0007669"/>
    <property type="project" value="TreeGrafter"/>
</dbReference>
<comment type="caution">
    <text evidence="1">The sequence shown here is derived from an EMBL/GenBank/DDBJ whole genome shotgun (WGS) entry which is preliminary data.</text>
</comment>
<keyword evidence="2" id="KW-1185">Reference proteome</keyword>
<dbReference type="InterPro" id="IPR025609">
    <property type="entry name" value="Lsm14-like_N"/>
</dbReference>
<sequence>MSEMSWVGCLVNVDCGEIGIFEGKVTEIDDSDGCVKLKNASIDGKRLPCDVTLRMSEIKDLKIVSQVSPGLDQNDGKQLQFELESAK</sequence>
<evidence type="ECO:0000313" key="2">
    <source>
        <dbReference type="Proteomes" id="UP001152795"/>
    </source>
</evidence>
<dbReference type="AlphaFoldDB" id="A0A6S7GC57"/>
<dbReference type="Gene3D" id="2.30.30.100">
    <property type="match status" value="1"/>
</dbReference>
<accession>A0A6S7GC57</accession>
<dbReference type="GO" id="GO:0031087">
    <property type="term" value="P:deadenylation-independent decapping of nuclear-transcribed mRNA"/>
    <property type="evidence" value="ECO:0007669"/>
    <property type="project" value="TreeGrafter"/>
</dbReference>
<dbReference type="SMART" id="SM01271">
    <property type="entry name" value="LSM14"/>
    <property type="match status" value="1"/>
</dbReference>